<dbReference type="HOGENOM" id="CLU_104957_4_0_5"/>
<sequence length="152" mass="16631">MTAVRDIHPKAPGVAAGVTEHMIRDLVDGFYARVRADDVLGPIFNGAIDDWDHHLDKLCAFWSSVTLMTGRYKGSPMKVHADLSGISSAHFDLWLGLFRQTARELCPPDAAALFIDRAERIAQSLEMGIAVHRGQFVGHGERLVGRAAQPGD</sequence>
<feature type="binding site" description="distal binding residue" evidence="5">
    <location>
        <position position="53"/>
    </location>
    <ligand>
        <name>heme</name>
        <dbReference type="ChEBI" id="CHEBI:30413"/>
    </ligand>
    <ligandPart>
        <name>Fe</name>
        <dbReference type="ChEBI" id="CHEBI:18248"/>
    </ligandPart>
</feature>
<keyword evidence="4 5" id="KW-0408">Iron</keyword>
<keyword evidence="2 5" id="KW-0349">Heme</keyword>
<evidence type="ECO:0000256" key="4">
    <source>
        <dbReference type="ARBA" id="ARBA00023004"/>
    </source>
</evidence>
<accession>V5SBW9</accession>
<dbReference type="AlphaFoldDB" id="V5SBW9"/>
<protein>
    <submittedName>
        <fullName evidence="6">Preprotein translocase subunit TatC</fullName>
    </submittedName>
</protein>
<name>V5SBW9_9HYPH</name>
<dbReference type="InterPro" id="IPR009050">
    <property type="entry name" value="Globin-like_sf"/>
</dbReference>
<dbReference type="RefSeq" id="WP_023787015.1">
    <property type="nucleotide sequence ID" value="NC_022997.1"/>
</dbReference>
<reference evidence="6 7" key="1">
    <citation type="journal article" date="2014" name="Genome Announc.">
        <title>Complete Genome Sequence of Hyphomicrobium nitrativorans Strain NL23, a Denitrifying Bacterium Isolated from Biofilm of a Methanol-Fed Denitrification System Treating Seawater at the Montreal Biodome.</title>
        <authorList>
            <person name="Martineau C."/>
            <person name="Villeneuve C."/>
            <person name="Mauffrey F."/>
            <person name="Villemur R."/>
        </authorList>
    </citation>
    <scope>NUCLEOTIDE SEQUENCE [LARGE SCALE GENOMIC DNA]</scope>
    <source>
        <strain evidence="6">NL23</strain>
    </source>
</reference>
<keyword evidence="7" id="KW-1185">Reference proteome</keyword>
<evidence type="ECO:0000256" key="3">
    <source>
        <dbReference type="ARBA" id="ARBA00022723"/>
    </source>
</evidence>
<dbReference type="InterPro" id="IPR012292">
    <property type="entry name" value="Globin/Proto"/>
</dbReference>
<evidence type="ECO:0000256" key="5">
    <source>
        <dbReference type="PIRSR" id="PIRSR601486-1"/>
    </source>
</evidence>
<gene>
    <name evidence="6" type="ORF">W911_08175</name>
</gene>
<dbReference type="Pfam" id="PF01152">
    <property type="entry name" value="Bac_globin"/>
    <property type="match status" value="1"/>
</dbReference>
<dbReference type="CDD" id="cd08916">
    <property type="entry name" value="TrHb3_P"/>
    <property type="match status" value="1"/>
</dbReference>
<keyword evidence="1" id="KW-0813">Transport</keyword>
<dbReference type="PATRIC" id="fig|1029756.8.peg.1704"/>
<dbReference type="KEGG" id="hni:W911_08175"/>
<evidence type="ECO:0000313" key="7">
    <source>
        <dbReference type="Proteomes" id="UP000018542"/>
    </source>
</evidence>
<dbReference type="GO" id="GO:0046872">
    <property type="term" value="F:metal ion binding"/>
    <property type="evidence" value="ECO:0007669"/>
    <property type="project" value="UniProtKB-KW"/>
</dbReference>
<dbReference type="STRING" id="1029756.W911_08175"/>
<evidence type="ECO:0000256" key="2">
    <source>
        <dbReference type="ARBA" id="ARBA00022617"/>
    </source>
</evidence>
<organism evidence="6 7">
    <name type="scientific">Hyphomicrobium nitrativorans NL23</name>
    <dbReference type="NCBI Taxonomy" id="1029756"/>
    <lineage>
        <taxon>Bacteria</taxon>
        <taxon>Pseudomonadati</taxon>
        <taxon>Pseudomonadota</taxon>
        <taxon>Alphaproteobacteria</taxon>
        <taxon>Hyphomicrobiales</taxon>
        <taxon>Hyphomicrobiaceae</taxon>
        <taxon>Hyphomicrobium</taxon>
    </lineage>
</organism>
<proteinExistence type="predicted"/>
<dbReference type="Gene3D" id="1.10.490.10">
    <property type="entry name" value="Globins"/>
    <property type="match status" value="1"/>
</dbReference>
<dbReference type="GO" id="GO:0019825">
    <property type="term" value="F:oxygen binding"/>
    <property type="evidence" value="ECO:0007669"/>
    <property type="project" value="InterPro"/>
</dbReference>
<dbReference type="Proteomes" id="UP000018542">
    <property type="component" value="Chromosome"/>
</dbReference>
<dbReference type="InterPro" id="IPR001486">
    <property type="entry name" value="Hemoglobin_trunc"/>
</dbReference>
<dbReference type="OrthoDB" id="25954at2"/>
<dbReference type="GO" id="GO:0020037">
    <property type="term" value="F:heme binding"/>
    <property type="evidence" value="ECO:0007669"/>
    <property type="project" value="InterPro"/>
</dbReference>
<evidence type="ECO:0000313" key="6">
    <source>
        <dbReference type="EMBL" id="AHB48371.1"/>
    </source>
</evidence>
<keyword evidence="3 5" id="KW-0479">Metal-binding</keyword>
<evidence type="ECO:0000256" key="1">
    <source>
        <dbReference type="ARBA" id="ARBA00022448"/>
    </source>
</evidence>
<dbReference type="EMBL" id="CP006912">
    <property type="protein sequence ID" value="AHB48371.1"/>
    <property type="molecule type" value="Genomic_DNA"/>
</dbReference>
<dbReference type="SUPFAM" id="SSF46458">
    <property type="entry name" value="Globin-like"/>
    <property type="match status" value="1"/>
</dbReference>